<dbReference type="Gene3D" id="3.40.50.1000">
    <property type="entry name" value="HAD superfamily/HAD-like"/>
    <property type="match status" value="1"/>
</dbReference>
<dbReference type="GO" id="GO:0005829">
    <property type="term" value="C:cytosol"/>
    <property type="evidence" value="ECO:0007669"/>
    <property type="project" value="TreeGrafter"/>
</dbReference>
<dbReference type="PANTHER" id="PTHR10000:SF8">
    <property type="entry name" value="HAD SUPERFAMILY HYDROLASE-LIKE, TYPE 3"/>
    <property type="match status" value="1"/>
</dbReference>
<evidence type="ECO:0000256" key="1">
    <source>
        <dbReference type="SAM" id="MobiDB-lite"/>
    </source>
</evidence>
<dbReference type="GO" id="GO:0000287">
    <property type="term" value="F:magnesium ion binding"/>
    <property type="evidence" value="ECO:0007669"/>
    <property type="project" value="TreeGrafter"/>
</dbReference>
<dbReference type="InterPro" id="IPR006379">
    <property type="entry name" value="HAD-SF_hydro_IIB"/>
</dbReference>
<dbReference type="KEGG" id="cgo:Corgl_0694"/>
<dbReference type="SFLD" id="SFLDS00003">
    <property type="entry name" value="Haloacid_Dehalogenase"/>
    <property type="match status" value="1"/>
</dbReference>
<dbReference type="GO" id="GO:0016791">
    <property type="term" value="F:phosphatase activity"/>
    <property type="evidence" value="ECO:0007669"/>
    <property type="project" value="TreeGrafter"/>
</dbReference>
<keyword evidence="2" id="KW-0378">Hydrolase</keyword>
<dbReference type="NCBIfam" id="TIGR00099">
    <property type="entry name" value="Cof-subfamily"/>
    <property type="match status" value="1"/>
</dbReference>
<dbReference type="NCBIfam" id="TIGR01484">
    <property type="entry name" value="HAD-SF-IIB"/>
    <property type="match status" value="1"/>
</dbReference>
<feature type="region of interest" description="Disordered" evidence="1">
    <location>
        <begin position="291"/>
        <end position="311"/>
    </location>
</feature>
<name>F2N7J2_CORGP</name>
<proteinExistence type="predicted"/>
<evidence type="ECO:0000313" key="2">
    <source>
        <dbReference type="EMBL" id="AEB06808.1"/>
    </source>
</evidence>
<dbReference type="InterPro" id="IPR036412">
    <property type="entry name" value="HAD-like_sf"/>
</dbReference>
<dbReference type="InterPro" id="IPR023214">
    <property type="entry name" value="HAD_sf"/>
</dbReference>
<organism evidence="2 3">
    <name type="scientific">Coriobacterium glomerans (strain ATCC 49209 / DSM 20642 / JCM 10262 / PW2)</name>
    <dbReference type="NCBI Taxonomy" id="700015"/>
    <lineage>
        <taxon>Bacteria</taxon>
        <taxon>Bacillati</taxon>
        <taxon>Actinomycetota</taxon>
        <taxon>Coriobacteriia</taxon>
        <taxon>Coriobacteriales</taxon>
        <taxon>Coriobacteriaceae</taxon>
        <taxon>Coriobacterium</taxon>
    </lineage>
</organism>
<dbReference type="Gene3D" id="3.30.1240.10">
    <property type="match status" value="1"/>
</dbReference>
<sequence>MMRAVCPTRNEGSLAMIVFSDLDGTLLTAEKTITERTFSALDALARAGHRFVPCTGRAATRIDTRLIEHPAASHIISANGASIYDTVERRLLRRICLGRDRALALLELRADRDVTFDIFADGACYTERRNYERLDVFISDPYTLQSMRESRTPFDGEVPAFIDSLDQIERIAMYWHDANDRDYLLPNILSDPSVSCVRSYPTNIEVSDAGATKGAALLWLCGHLGIPVADSVAFGDNINDISMVRAAGIGFAMGNAEQEVSAAADEICLSNEEDGVARAIQALIAGRRSDESEHQSSVISSDGVSEMLSHT</sequence>
<dbReference type="EMBL" id="CP002628">
    <property type="protein sequence ID" value="AEB06808.1"/>
    <property type="molecule type" value="Genomic_DNA"/>
</dbReference>
<dbReference type="Proteomes" id="UP000006851">
    <property type="component" value="Chromosome"/>
</dbReference>
<dbReference type="CDD" id="cd07516">
    <property type="entry name" value="HAD_Pase"/>
    <property type="match status" value="1"/>
</dbReference>
<dbReference type="AlphaFoldDB" id="F2N7J2"/>
<dbReference type="HOGENOM" id="CLU_044146_1_2_11"/>
<dbReference type="InterPro" id="IPR000150">
    <property type="entry name" value="Cof"/>
</dbReference>
<accession>F2N7J2</accession>
<dbReference type="SFLD" id="SFLDG01140">
    <property type="entry name" value="C2.B:_Phosphomannomutase_and_P"/>
    <property type="match status" value="1"/>
</dbReference>
<gene>
    <name evidence="2" type="ordered locus">Corgl_0694</name>
</gene>
<dbReference type="Pfam" id="PF08282">
    <property type="entry name" value="Hydrolase_3"/>
    <property type="match status" value="1"/>
</dbReference>
<dbReference type="PROSITE" id="PS01228">
    <property type="entry name" value="COF_1"/>
    <property type="match status" value="1"/>
</dbReference>
<feature type="compositionally biased region" description="Polar residues" evidence="1">
    <location>
        <begin position="295"/>
        <end position="311"/>
    </location>
</feature>
<dbReference type="PANTHER" id="PTHR10000">
    <property type="entry name" value="PHOSPHOSERINE PHOSPHATASE"/>
    <property type="match status" value="1"/>
</dbReference>
<dbReference type="SUPFAM" id="SSF56784">
    <property type="entry name" value="HAD-like"/>
    <property type="match status" value="1"/>
</dbReference>
<keyword evidence="3" id="KW-1185">Reference proteome</keyword>
<dbReference type="eggNOG" id="COG0561">
    <property type="taxonomic scope" value="Bacteria"/>
</dbReference>
<reference evidence="3" key="1">
    <citation type="journal article" date="2013" name="Stand. Genomic Sci.">
        <title>Complete genome sequence of Coriobacterium glomerans type strain (PW2(T)) from the midgut of Pyrrhocoris apterus L. (red soldier bug).</title>
        <authorList>
            <person name="Stackebrandt E."/>
            <person name="Zeytun A."/>
            <person name="Lapidus A."/>
            <person name="Nolan M."/>
            <person name="Lucas S."/>
            <person name="Hammon N."/>
            <person name="Deshpande S."/>
            <person name="Cheng J.F."/>
            <person name="Tapia R."/>
            <person name="Goodwin L.A."/>
            <person name="Pitluck S."/>
            <person name="Liolios K."/>
            <person name="Pagani I."/>
            <person name="Ivanova N."/>
            <person name="Mavromatis K."/>
            <person name="Mikhailova N."/>
            <person name="Huntemann M."/>
            <person name="Pati A."/>
            <person name="Chen A."/>
            <person name="Palaniappan K."/>
            <person name="Chang Y.J."/>
            <person name="Land M."/>
            <person name="Hauser L."/>
            <person name="Rohde M."/>
            <person name="Pukall R."/>
            <person name="Goker M."/>
            <person name="Detter J.C."/>
            <person name="Woyke T."/>
            <person name="Bristow J."/>
            <person name="Eisen J.A."/>
            <person name="Markowitz V."/>
            <person name="Hugenholtz P."/>
            <person name="Kyrpides N.C."/>
            <person name="Klenk H.P."/>
        </authorList>
    </citation>
    <scope>NUCLEOTIDE SEQUENCE</scope>
    <source>
        <strain evidence="3">ATCC 49209 / DSM 20642 / JCM 10262 / PW2</strain>
    </source>
</reference>
<protein>
    <submittedName>
        <fullName evidence="2">Cof-like hydrolase</fullName>
    </submittedName>
</protein>
<evidence type="ECO:0000313" key="3">
    <source>
        <dbReference type="Proteomes" id="UP000006851"/>
    </source>
</evidence>